<dbReference type="Pfam" id="PF16357">
    <property type="entry name" value="PepSY_TM_like_2"/>
    <property type="match status" value="1"/>
</dbReference>
<evidence type="ECO:0000313" key="2">
    <source>
        <dbReference type="EMBL" id="TNJ38173.1"/>
    </source>
</evidence>
<gene>
    <name evidence="2" type="ORF">FGF68_02690</name>
</gene>
<organism evidence="2 3">
    <name type="scientific">Prosthecochloris vibrioformis</name>
    <name type="common">Chlorobium vibrioforme</name>
    <dbReference type="NCBI Taxonomy" id="1098"/>
    <lineage>
        <taxon>Bacteria</taxon>
        <taxon>Pseudomonadati</taxon>
        <taxon>Chlorobiota</taxon>
        <taxon>Chlorobiia</taxon>
        <taxon>Chlorobiales</taxon>
        <taxon>Chlorobiaceae</taxon>
        <taxon>Prosthecochloris</taxon>
    </lineage>
</organism>
<dbReference type="PANTHER" id="PTHR40115">
    <property type="entry name" value="INNER MEMBRANE PROTEIN WITH PEPSY TM HELIX"/>
    <property type="match status" value="1"/>
</dbReference>
<feature type="transmembrane region" description="Helical" evidence="1">
    <location>
        <begin position="12"/>
        <end position="33"/>
    </location>
</feature>
<reference evidence="2 3" key="1">
    <citation type="submission" date="2019-05" db="EMBL/GenBank/DDBJ databases">
        <title>Draft Whole-Genome sequence of the green sulfur bacterium Prosthecochloris vibrioformis DSM 260.</title>
        <authorList>
            <person name="Meyer T.E."/>
            <person name="Kyndt J.A."/>
        </authorList>
    </citation>
    <scope>NUCLEOTIDE SEQUENCE [LARGE SCALE GENOMIC DNA]</scope>
    <source>
        <strain evidence="2 3">DSM 260</strain>
    </source>
</reference>
<comment type="caution">
    <text evidence="2">The sequence shown here is derived from an EMBL/GenBank/DDBJ whole genome shotgun (WGS) entry which is preliminary data.</text>
</comment>
<dbReference type="InterPro" id="IPR032307">
    <property type="entry name" value="PepSY_TM-like_2"/>
</dbReference>
<accession>A0A5C4S3V4</accession>
<keyword evidence="1" id="KW-1133">Transmembrane helix</keyword>
<protein>
    <recommendedName>
        <fullName evidence="4">Peptidase</fullName>
    </recommendedName>
</protein>
<feature type="transmembrane region" description="Helical" evidence="1">
    <location>
        <begin position="131"/>
        <end position="151"/>
    </location>
</feature>
<evidence type="ECO:0000313" key="3">
    <source>
        <dbReference type="Proteomes" id="UP000309544"/>
    </source>
</evidence>
<dbReference type="PANTHER" id="PTHR40115:SF1">
    <property type="entry name" value="INNER MEMBRANE PROTEIN WITH PEPSY TM HELIX"/>
    <property type="match status" value="1"/>
</dbReference>
<evidence type="ECO:0000256" key="1">
    <source>
        <dbReference type="SAM" id="Phobius"/>
    </source>
</evidence>
<dbReference type="EMBL" id="VDCI01000001">
    <property type="protein sequence ID" value="TNJ38173.1"/>
    <property type="molecule type" value="Genomic_DNA"/>
</dbReference>
<name>A0A5C4S3V4_PROVB</name>
<evidence type="ECO:0008006" key="4">
    <source>
        <dbReference type="Google" id="ProtNLM"/>
    </source>
</evidence>
<dbReference type="Proteomes" id="UP000309544">
    <property type="component" value="Unassembled WGS sequence"/>
</dbReference>
<keyword evidence="1" id="KW-0812">Transmembrane</keyword>
<keyword evidence="3" id="KW-1185">Reference proteome</keyword>
<sequence>MRKINAVLHRDLGYFFAALLIAYSLSGIALNHIDEWNPDFIVKKTSLDFDGSYDRQNVDAELIRHFSRIAGEDTFRLYDFPSERQVKVYYKDATLLVNLADGSGTYEKISRRPLFYQFNVLHRNSVDWWKWASDIFAVMLIIITVTGVIMLRGKNGFSGRGKWLAAAGLIPPLAALILQNFQ</sequence>
<dbReference type="AlphaFoldDB" id="A0A5C4S3V4"/>
<proteinExistence type="predicted"/>
<keyword evidence="1" id="KW-0472">Membrane</keyword>